<proteinExistence type="predicted"/>
<evidence type="ECO:0000313" key="3">
    <source>
        <dbReference type="Proteomes" id="UP001311915"/>
    </source>
</evidence>
<keyword evidence="3" id="KW-1185">Reference proteome</keyword>
<comment type="caution">
    <text evidence="2">The sequence shown here is derived from an EMBL/GenBank/DDBJ whole genome shotgun (WGS) entry which is preliminary data.</text>
</comment>
<evidence type="ECO:0000256" key="1">
    <source>
        <dbReference type="SAM" id="MobiDB-lite"/>
    </source>
</evidence>
<name>A0AAV9K675_9SOLN</name>
<dbReference type="AlphaFoldDB" id="A0AAV9K675"/>
<feature type="region of interest" description="Disordered" evidence="1">
    <location>
        <begin position="83"/>
        <end position="103"/>
    </location>
</feature>
<gene>
    <name evidence="2" type="ORF">R3W88_029654</name>
</gene>
<accession>A0AAV9K675</accession>
<reference evidence="2 3" key="1">
    <citation type="submission" date="2023-10" db="EMBL/GenBank/DDBJ databases">
        <title>Genome-Wide Identification Analysis in wild type Solanum Pinnatisectum Reveals Some Genes Defensing Phytophthora Infestans.</title>
        <authorList>
            <person name="Sun C."/>
        </authorList>
    </citation>
    <scope>NUCLEOTIDE SEQUENCE [LARGE SCALE GENOMIC DNA]</scope>
    <source>
        <strain evidence="2">LQN</strain>
        <tissue evidence="2">Leaf</tissue>
    </source>
</reference>
<organism evidence="2 3">
    <name type="scientific">Solanum pinnatisectum</name>
    <name type="common">tansyleaf nightshade</name>
    <dbReference type="NCBI Taxonomy" id="50273"/>
    <lineage>
        <taxon>Eukaryota</taxon>
        <taxon>Viridiplantae</taxon>
        <taxon>Streptophyta</taxon>
        <taxon>Embryophyta</taxon>
        <taxon>Tracheophyta</taxon>
        <taxon>Spermatophyta</taxon>
        <taxon>Magnoliopsida</taxon>
        <taxon>eudicotyledons</taxon>
        <taxon>Gunneridae</taxon>
        <taxon>Pentapetalae</taxon>
        <taxon>asterids</taxon>
        <taxon>lamiids</taxon>
        <taxon>Solanales</taxon>
        <taxon>Solanaceae</taxon>
        <taxon>Solanoideae</taxon>
        <taxon>Solaneae</taxon>
        <taxon>Solanum</taxon>
    </lineage>
</organism>
<dbReference type="EMBL" id="JAWPEI010000012">
    <property type="protein sequence ID" value="KAK4708729.1"/>
    <property type="molecule type" value="Genomic_DNA"/>
</dbReference>
<feature type="compositionally biased region" description="Basic and acidic residues" evidence="1">
    <location>
        <begin position="84"/>
        <end position="94"/>
    </location>
</feature>
<protein>
    <submittedName>
        <fullName evidence="2">Uncharacterized protein</fullName>
    </submittedName>
</protein>
<sequence length="103" mass="11746">MKQPQPWMHKLHNEKSIILSNVQKGEVVDNEKAIMIIPNVVQIGETNSINVFSLNRVLLDIADISKELQDYLLIEEDASPRLLESSKREKKQGNGEDNQPVRV</sequence>
<evidence type="ECO:0000313" key="2">
    <source>
        <dbReference type="EMBL" id="KAK4708729.1"/>
    </source>
</evidence>
<dbReference type="Proteomes" id="UP001311915">
    <property type="component" value="Unassembled WGS sequence"/>
</dbReference>